<dbReference type="EMBL" id="CAJHJT010000001">
    <property type="protein sequence ID" value="CAD6995129.1"/>
    <property type="molecule type" value="Genomic_DNA"/>
</dbReference>
<accession>A0A811U8G9</accession>
<dbReference type="Proteomes" id="UP000606786">
    <property type="component" value="Unassembled WGS sequence"/>
</dbReference>
<sequence length="103" mass="11106">MTTTAAATTAAPTVRRVNRGGHVWLIFGKTSKEMDGCANVTLKIVEVRGMPQNHLCPTVATVAMLHCRLLTMTMTVHDGKGIRFNHMRHLGAPASPSFGVAHN</sequence>
<name>A0A811U8G9_CERCA</name>
<dbReference type="AlphaFoldDB" id="A0A811U8G9"/>
<protein>
    <submittedName>
        <fullName evidence="1">(Mediterranean fruit fly) hypothetical protein</fullName>
    </submittedName>
</protein>
<proteinExistence type="predicted"/>
<keyword evidence="2" id="KW-1185">Reference proteome</keyword>
<comment type="caution">
    <text evidence="1">The sequence shown here is derived from an EMBL/GenBank/DDBJ whole genome shotgun (WGS) entry which is preliminary data.</text>
</comment>
<evidence type="ECO:0000313" key="1">
    <source>
        <dbReference type="EMBL" id="CAD6995129.1"/>
    </source>
</evidence>
<reference evidence="1" key="1">
    <citation type="submission" date="2020-11" db="EMBL/GenBank/DDBJ databases">
        <authorList>
            <person name="Whitehead M."/>
        </authorList>
    </citation>
    <scope>NUCLEOTIDE SEQUENCE</scope>
    <source>
        <strain evidence="1">EGII</strain>
    </source>
</reference>
<evidence type="ECO:0000313" key="2">
    <source>
        <dbReference type="Proteomes" id="UP000606786"/>
    </source>
</evidence>
<gene>
    <name evidence="1" type="ORF">CCAP1982_LOCUS3851</name>
</gene>
<organism evidence="1 2">
    <name type="scientific">Ceratitis capitata</name>
    <name type="common">Mediterranean fruit fly</name>
    <name type="synonym">Tephritis capitata</name>
    <dbReference type="NCBI Taxonomy" id="7213"/>
    <lineage>
        <taxon>Eukaryota</taxon>
        <taxon>Metazoa</taxon>
        <taxon>Ecdysozoa</taxon>
        <taxon>Arthropoda</taxon>
        <taxon>Hexapoda</taxon>
        <taxon>Insecta</taxon>
        <taxon>Pterygota</taxon>
        <taxon>Neoptera</taxon>
        <taxon>Endopterygota</taxon>
        <taxon>Diptera</taxon>
        <taxon>Brachycera</taxon>
        <taxon>Muscomorpha</taxon>
        <taxon>Tephritoidea</taxon>
        <taxon>Tephritidae</taxon>
        <taxon>Ceratitis</taxon>
        <taxon>Ceratitis</taxon>
    </lineage>
</organism>